<name>A0ACC3BL15_PYRYE</name>
<comment type="caution">
    <text evidence="1">The sequence shown here is derived from an EMBL/GenBank/DDBJ whole genome shotgun (WGS) entry which is preliminary data.</text>
</comment>
<organism evidence="1 2">
    <name type="scientific">Pyropia yezoensis</name>
    <name type="common">Susabi-nori</name>
    <name type="synonym">Porphyra yezoensis</name>
    <dbReference type="NCBI Taxonomy" id="2788"/>
    <lineage>
        <taxon>Eukaryota</taxon>
        <taxon>Rhodophyta</taxon>
        <taxon>Bangiophyceae</taxon>
        <taxon>Bangiales</taxon>
        <taxon>Bangiaceae</taxon>
        <taxon>Pyropia</taxon>
    </lineage>
</organism>
<protein>
    <submittedName>
        <fullName evidence="1">Uncharacterized protein</fullName>
    </submittedName>
</protein>
<sequence length="102" mass="10719">MHSLTLIEPAVHCDEFQRGKLYVDLVTTPGASSKGGNGAVRSLVVGTIAVATSAEDKALGGYRTFDGEAMGLIGAHLRPRALHVDMLYMVYGLVGDEKDGAT</sequence>
<evidence type="ECO:0000313" key="2">
    <source>
        <dbReference type="Proteomes" id="UP000798662"/>
    </source>
</evidence>
<evidence type="ECO:0000313" key="1">
    <source>
        <dbReference type="EMBL" id="KAK1858644.1"/>
    </source>
</evidence>
<accession>A0ACC3BL15</accession>
<reference evidence="1" key="1">
    <citation type="submission" date="2019-11" db="EMBL/GenBank/DDBJ databases">
        <title>Nori genome reveals adaptations in red seaweeds to the harsh intertidal environment.</title>
        <authorList>
            <person name="Wang D."/>
            <person name="Mao Y."/>
        </authorList>
    </citation>
    <scope>NUCLEOTIDE SEQUENCE</scope>
    <source>
        <tissue evidence="1">Gametophyte</tissue>
    </source>
</reference>
<dbReference type="Proteomes" id="UP000798662">
    <property type="component" value="Chromosome 1"/>
</dbReference>
<proteinExistence type="predicted"/>
<dbReference type="EMBL" id="CM020618">
    <property type="protein sequence ID" value="KAK1858644.1"/>
    <property type="molecule type" value="Genomic_DNA"/>
</dbReference>
<keyword evidence="2" id="KW-1185">Reference proteome</keyword>
<gene>
    <name evidence="1" type="ORF">I4F81_001245</name>
</gene>